<organism evidence="1 2">
    <name type="scientific">Hydrogeniiclostridium mannosilyticum</name>
    <dbReference type="NCBI Taxonomy" id="2764322"/>
    <lineage>
        <taxon>Bacteria</taxon>
        <taxon>Bacillati</taxon>
        <taxon>Bacillota</taxon>
        <taxon>Clostridia</taxon>
        <taxon>Eubacteriales</taxon>
        <taxon>Acutalibacteraceae</taxon>
        <taxon>Hydrogeniiclostridium</taxon>
    </lineage>
</organism>
<reference evidence="1 2" key="1">
    <citation type="submission" date="2018-06" db="EMBL/GenBank/DDBJ databases">
        <title>Noncontiguous genome sequence of Ruminococcaceae bacterium ASD2818.</title>
        <authorList>
            <person name="Chaplin A.V."/>
            <person name="Sokolova S.R."/>
            <person name="Kochetkova T.O."/>
            <person name="Goltsov A.Y."/>
            <person name="Trofimov D.Y."/>
            <person name="Efimov B.A."/>
        </authorList>
    </citation>
    <scope>NUCLEOTIDE SEQUENCE [LARGE SCALE GENOMIC DNA]</scope>
    <source>
        <strain evidence="1 2">ASD2818</strain>
    </source>
</reference>
<keyword evidence="2" id="KW-1185">Reference proteome</keyword>
<sequence length="61" mass="7087">MMPEKDALPCYSLFSAENAFIFSKYRPVKTNEEKSCKKGNSTHAALQKRKTDCNVYFFMIK</sequence>
<dbReference type="AlphaFoldDB" id="A0A328UDJ1"/>
<protein>
    <submittedName>
        <fullName evidence="1">Uncharacterized protein</fullName>
    </submittedName>
</protein>
<gene>
    <name evidence="1" type="ORF">DPQ25_10430</name>
</gene>
<dbReference type="EMBL" id="QLYR01000007">
    <property type="protein sequence ID" value="RAQ28166.1"/>
    <property type="molecule type" value="Genomic_DNA"/>
</dbReference>
<name>A0A328UDJ1_9FIRM</name>
<dbReference type="Proteomes" id="UP000249377">
    <property type="component" value="Unassembled WGS sequence"/>
</dbReference>
<comment type="caution">
    <text evidence="1">The sequence shown here is derived from an EMBL/GenBank/DDBJ whole genome shotgun (WGS) entry which is preliminary data.</text>
</comment>
<evidence type="ECO:0000313" key="2">
    <source>
        <dbReference type="Proteomes" id="UP000249377"/>
    </source>
</evidence>
<accession>A0A328UDJ1</accession>
<proteinExistence type="predicted"/>
<evidence type="ECO:0000313" key="1">
    <source>
        <dbReference type="EMBL" id="RAQ28166.1"/>
    </source>
</evidence>